<accession>A0ABT8YCR6</accession>
<name>A0ABT8YCR6_9SPHN</name>
<gene>
    <name evidence="1" type="ORF">Q4F19_17300</name>
</gene>
<evidence type="ECO:0000313" key="2">
    <source>
        <dbReference type="Proteomes" id="UP001169764"/>
    </source>
</evidence>
<reference evidence="1" key="1">
    <citation type="submission" date="2023-07" db="EMBL/GenBank/DDBJ databases">
        <authorList>
            <person name="Kim M."/>
        </authorList>
    </citation>
    <scope>NUCLEOTIDE SEQUENCE</scope>
    <source>
        <strain evidence="1">BIUV-7</strain>
    </source>
</reference>
<dbReference type="RefSeq" id="WP_303545227.1">
    <property type="nucleotide sequence ID" value="NZ_JAUOTP010000009.1"/>
</dbReference>
<dbReference type="EMBL" id="JAUOTP010000009">
    <property type="protein sequence ID" value="MDO6416146.1"/>
    <property type="molecule type" value="Genomic_DNA"/>
</dbReference>
<dbReference type="Proteomes" id="UP001169764">
    <property type="component" value="Unassembled WGS sequence"/>
</dbReference>
<organism evidence="1 2">
    <name type="scientific">Sphingomonas natans</name>
    <dbReference type="NCBI Taxonomy" id="3063330"/>
    <lineage>
        <taxon>Bacteria</taxon>
        <taxon>Pseudomonadati</taxon>
        <taxon>Pseudomonadota</taxon>
        <taxon>Alphaproteobacteria</taxon>
        <taxon>Sphingomonadales</taxon>
        <taxon>Sphingomonadaceae</taxon>
        <taxon>Sphingomonas</taxon>
    </lineage>
</organism>
<sequence length="136" mass="14029">MSLLVGMKGDDMSKPILDFAAIRTITSNLNPAEIDLSGAIAANAELMASIIRAGRPMNISPSVTHDMVAVLSQANADLVAGMGKTIEVHALLADLRDRLGLKAIAFGGGMWKGDILTPEAQSGDGMTGPVRLAASS</sequence>
<proteinExistence type="predicted"/>
<evidence type="ECO:0000313" key="1">
    <source>
        <dbReference type="EMBL" id="MDO6416146.1"/>
    </source>
</evidence>
<protein>
    <submittedName>
        <fullName evidence="1">Uncharacterized protein</fullName>
    </submittedName>
</protein>
<comment type="caution">
    <text evidence="1">The sequence shown here is derived from an EMBL/GenBank/DDBJ whole genome shotgun (WGS) entry which is preliminary data.</text>
</comment>
<keyword evidence="2" id="KW-1185">Reference proteome</keyword>